<comment type="similarity">
    <text evidence="7">Belongs to the PGAP3 family.</text>
</comment>
<sequence length="127" mass="13947">AAGRVSLPLIAAGLAAHVARMNLVKFDYGWNMRLCVAAGAVQSFLWAGWAIRTQHPARRRVLAFVVLANVAMLLEVLDFPPLWDLLDAHAAWHIATVPLVPLWYSILRSDVEAWRRGPPATAGSKAE</sequence>
<feature type="transmembrane region" description="Helical" evidence="7">
    <location>
        <begin position="89"/>
        <end position="107"/>
    </location>
</feature>
<proteinExistence type="inferred from homology"/>
<keyword evidence="2 7" id="KW-0337">GPI-anchor biosynthesis</keyword>
<evidence type="ECO:0000313" key="8">
    <source>
        <dbReference type="EMBL" id="JAC74245.1"/>
    </source>
</evidence>
<evidence type="ECO:0000256" key="7">
    <source>
        <dbReference type="RuleBase" id="RU365066"/>
    </source>
</evidence>
<protein>
    <recommendedName>
        <fullName evidence="7">Post-GPI attachment to proteins factor 3</fullName>
    </recommendedName>
</protein>
<dbReference type="GO" id="GO:0016788">
    <property type="term" value="F:hydrolase activity, acting on ester bonds"/>
    <property type="evidence" value="ECO:0007669"/>
    <property type="project" value="TreeGrafter"/>
</dbReference>
<evidence type="ECO:0000256" key="4">
    <source>
        <dbReference type="ARBA" id="ARBA00022729"/>
    </source>
</evidence>
<feature type="transmembrane region" description="Helical" evidence="7">
    <location>
        <begin position="61"/>
        <end position="83"/>
    </location>
</feature>
<dbReference type="PANTHER" id="PTHR13148">
    <property type="entry name" value="PER1-RELATED"/>
    <property type="match status" value="1"/>
</dbReference>
<keyword evidence="3 7" id="KW-0812">Transmembrane</keyword>
<dbReference type="EMBL" id="GBEZ01011554">
    <property type="protein sequence ID" value="JAC74245.1"/>
    <property type="molecule type" value="Transcribed_RNA"/>
</dbReference>
<keyword evidence="5 7" id="KW-1133">Transmembrane helix</keyword>
<dbReference type="GO" id="GO:0005789">
    <property type="term" value="C:endoplasmic reticulum membrane"/>
    <property type="evidence" value="ECO:0007669"/>
    <property type="project" value="TreeGrafter"/>
</dbReference>
<dbReference type="GO" id="GO:0000139">
    <property type="term" value="C:Golgi membrane"/>
    <property type="evidence" value="ECO:0007669"/>
    <property type="project" value="UniProtKB-SubCell"/>
</dbReference>
<evidence type="ECO:0000256" key="3">
    <source>
        <dbReference type="ARBA" id="ARBA00022692"/>
    </source>
</evidence>
<comment type="function">
    <text evidence="7">Involved in the lipid remodeling steps of GPI-anchor maturation.</text>
</comment>
<evidence type="ECO:0000256" key="2">
    <source>
        <dbReference type="ARBA" id="ARBA00022502"/>
    </source>
</evidence>
<dbReference type="InterPro" id="IPR007217">
    <property type="entry name" value="Per1-like"/>
</dbReference>
<evidence type="ECO:0000256" key="6">
    <source>
        <dbReference type="ARBA" id="ARBA00023136"/>
    </source>
</evidence>
<evidence type="ECO:0000256" key="5">
    <source>
        <dbReference type="ARBA" id="ARBA00022989"/>
    </source>
</evidence>
<keyword evidence="4" id="KW-0732">Signal</keyword>
<keyword evidence="6 7" id="KW-0472">Membrane</keyword>
<feature type="transmembrane region" description="Helical" evidence="7">
    <location>
        <begin position="30"/>
        <end position="49"/>
    </location>
</feature>
<dbReference type="Pfam" id="PF04080">
    <property type="entry name" value="Per1"/>
    <property type="match status" value="1"/>
</dbReference>
<dbReference type="AlphaFoldDB" id="A0A061RU66"/>
<name>A0A061RU66_9CHLO</name>
<organism evidence="8">
    <name type="scientific">Tetraselmis sp. GSL018</name>
    <dbReference type="NCBI Taxonomy" id="582737"/>
    <lineage>
        <taxon>Eukaryota</taxon>
        <taxon>Viridiplantae</taxon>
        <taxon>Chlorophyta</taxon>
        <taxon>core chlorophytes</taxon>
        <taxon>Chlorodendrophyceae</taxon>
        <taxon>Chlorodendrales</taxon>
        <taxon>Chlorodendraceae</taxon>
        <taxon>Tetraselmis</taxon>
    </lineage>
</organism>
<feature type="non-terminal residue" evidence="8">
    <location>
        <position position="127"/>
    </location>
</feature>
<dbReference type="GO" id="GO:0006506">
    <property type="term" value="P:GPI anchor biosynthetic process"/>
    <property type="evidence" value="ECO:0007669"/>
    <property type="project" value="UniProtKB-KW"/>
</dbReference>
<comment type="subcellular location">
    <subcellularLocation>
        <location evidence="1">Endomembrane system</location>
        <topology evidence="1">Multi-pass membrane protein</topology>
    </subcellularLocation>
    <subcellularLocation>
        <location evidence="7">Golgi apparatus membrane</location>
        <topology evidence="7">Multi-pass membrane protein</topology>
    </subcellularLocation>
</comment>
<dbReference type="PANTHER" id="PTHR13148:SF0">
    <property type="entry name" value="POST-GPI ATTACHMENT TO PROTEINS FACTOR 3"/>
    <property type="match status" value="1"/>
</dbReference>
<reference evidence="8" key="1">
    <citation type="submission" date="2014-05" db="EMBL/GenBank/DDBJ databases">
        <title>The transcriptome of the halophilic microalga Tetraselmis sp. GSL018 isolated from the Great Salt Lake, Utah.</title>
        <authorList>
            <person name="Jinkerson R.E."/>
            <person name="D'Adamo S."/>
            <person name="Posewitz M.C."/>
        </authorList>
    </citation>
    <scope>NUCLEOTIDE SEQUENCE</scope>
    <source>
        <strain evidence="8">GSL018</strain>
    </source>
</reference>
<keyword evidence="7" id="KW-0333">Golgi apparatus</keyword>
<evidence type="ECO:0000256" key="1">
    <source>
        <dbReference type="ARBA" id="ARBA00004127"/>
    </source>
</evidence>
<feature type="non-terminal residue" evidence="8">
    <location>
        <position position="1"/>
    </location>
</feature>
<accession>A0A061RU66</accession>
<comment type="caution">
    <text evidence="7">Lacks conserved residue(s) required for the propagation of feature annotation.</text>
</comment>
<gene>
    <name evidence="8" type="ORF">TSPGSL018_26487</name>
</gene>